<organism evidence="2">
    <name type="scientific">Lygus hesperus</name>
    <name type="common">Western plant bug</name>
    <dbReference type="NCBI Taxonomy" id="30085"/>
    <lineage>
        <taxon>Eukaryota</taxon>
        <taxon>Metazoa</taxon>
        <taxon>Ecdysozoa</taxon>
        <taxon>Arthropoda</taxon>
        <taxon>Hexapoda</taxon>
        <taxon>Insecta</taxon>
        <taxon>Pterygota</taxon>
        <taxon>Neoptera</taxon>
        <taxon>Paraneoptera</taxon>
        <taxon>Hemiptera</taxon>
        <taxon>Heteroptera</taxon>
        <taxon>Panheteroptera</taxon>
        <taxon>Cimicomorpha</taxon>
        <taxon>Miridae</taxon>
        <taxon>Mirini</taxon>
        <taxon>Lygus</taxon>
    </lineage>
</organism>
<dbReference type="EMBL" id="GBRD01000250">
    <property type="protein sequence ID" value="JAG65571.1"/>
    <property type="molecule type" value="Transcribed_RNA"/>
</dbReference>
<sequence length="196" mass="22362">VSWKFSPPYGPNFNGMAESNIKITKYHLNRVMGTHPYTFEELYTLLTRIESVLNSRPLCALSASTDDDFNFLTPGHFLTGAHLLEKPEEDLSSVPEPRLSRWQRVSHTLQSFWRQWKKQFIHSMIQRNKWTSATSNLEEGDLVLLYDTKCSPLSWPLGRVVDVCPGGDGIVRVAKIRTTSGVLTRPVSKLVVLPRY</sequence>
<dbReference type="InterPro" id="IPR036397">
    <property type="entry name" value="RNaseH_sf"/>
</dbReference>
<dbReference type="EMBL" id="GBRD01000249">
    <property type="protein sequence ID" value="JAG65572.1"/>
    <property type="molecule type" value="Transcribed_RNA"/>
</dbReference>
<name>A0A0K8TJZ6_LYGHE</name>
<evidence type="ECO:0000259" key="1">
    <source>
        <dbReference type="Pfam" id="PF18701"/>
    </source>
</evidence>
<evidence type="ECO:0000313" key="2">
    <source>
        <dbReference type="EMBL" id="JAG65570.1"/>
    </source>
</evidence>
<dbReference type="PANTHER" id="PTHR47331">
    <property type="entry name" value="PHD-TYPE DOMAIN-CONTAINING PROTEIN"/>
    <property type="match status" value="1"/>
</dbReference>
<dbReference type="Pfam" id="PF18701">
    <property type="entry name" value="DUF5641"/>
    <property type="match status" value="1"/>
</dbReference>
<dbReference type="SUPFAM" id="SSF53098">
    <property type="entry name" value="Ribonuclease H-like"/>
    <property type="match status" value="1"/>
</dbReference>
<feature type="domain" description="DUF5641" evidence="1">
    <location>
        <begin position="100"/>
        <end position="193"/>
    </location>
</feature>
<dbReference type="InterPro" id="IPR040676">
    <property type="entry name" value="DUF5641"/>
</dbReference>
<accession>A0A0K8TJZ6</accession>
<dbReference type="AlphaFoldDB" id="A0A0K8TJZ6"/>
<proteinExistence type="predicted"/>
<reference evidence="2" key="1">
    <citation type="submission" date="2014-09" db="EMBL/GenBank/DDBJ databases">
        <authorList>
            <person name="Magalhaes I.L.F."/>
            <person name="Oliveira U."/>
            <person name="Santos F.R."/>
            <person name="Vidigal T.H.D.A."/>
            <person name="Brescovit A.D."/>
            <person name="Santos A.J."/>
        </authorList>
    </citation>
    <scope>NUCLEOTIDE SEQUENCE</scope>
</reference>
<dbReference type="InterPro" id="IPR012337">
    <property type="entry name" value="RNaseH-like_sf"/>
</dbReference>
<dbReference type="GO" id="GO:0003676">
    <property type="term" value="F:nucleic acid binding"/>
    <property type="evidence" value="ECO:0007669"/>
    <property type="project" value="InterPro"/>
</dbReference>
<dbReference type="EMBL" id="GBRD01000251">
    <property type="protein sequence ID" value="JAG65570.1"/>
    <property type="molecule type" value="Transcribed_RNA"/>
</dbReference>
<dbReference type="Gene3D" id="3.30.420.10">
    <property type="entry name" value="Ribonuclease H-like superfamily/Ribonuclease H"/>
    <property type="match status" value="1"/>
</dbReference>
<protein>
    <recommendedName>
        <fullName evidence="1">DUF5641 domain-containing protein</fullName>
    </recommendedName>
</protein>
<dbReference type="EMBL" id="GBRD01000248">
    <property type="protein sequence ID" value="JAG65573.1"/>
    <property type="molecule type" value="Transcribed_RNA"/>
</dbReference>
<feature type="non-terminal residue" evidence="2">
    <location>
        <position position="1"/>
    </location>
</feature>